<proteinExistence type="predicted"/>
<accession>A0A0S1SQM6</accession>
<dbReference type="AlphaFoldDB" id="A0A0S1SJP2"/>
<organism evidence="1 2">
    <name type="scientific">Candidatus Peribacter riflensis</name>
    <dbReference type="NCBI Taxonomy" id="1735162"/>
    <lineage>
        <taxon>Bacteria</taxon>
        <taxon>Candidatus Peregrinibacteriota</taxon>
        <taxon>Candidatus Peribacteria</taxon>
        <taxon>Candidatus Peribacterales</taxon>
        <taxon>Candidatus Peribacteraceae</taxon>
        <taxon>Candidatus Peribacter</taxon>
    </lineage>
</organism>
<dbReference type="Proteomes" id="UP000069135">
    <property type="component" value="Chromosome"/>
</dbReference>
<dbReference type="EMBL" id="CP013065">
    <property type="protein sequence ID" value="ALM13151.1"/>
    <property type="molecule type" value="Genomic_DNA"/>
</dbReference>
<accession>A0A0S1SIM2</accession>
<name>A0A0S1SJP2_9BACT</name>
<dbReference type="STRING" id="1735162.PeribacterB2_0459"/>
<evidence type="ECO:0000313" key="2">
    <source>
        <dbReference type="Proteomes" id="UP000069135"/>
    </source>
</evidence>
<accession>A0A0S1SJP2</accession>
<protein>
    <submittedName>
        <fullName evidence="1">Uncharacterized protein</fullName>
    </submittedName>
</protein>
<accession>A0A0S1SRU5</accession>
<sequence length="112" mass="12656">MSSSFIPPVEVARYAAEGLRLRRKWKRGGTMVGVARARDLKNRRPLSQRTILRMVSFFARHEVDKRGKDFGNPDHPSNGLIAWFLWGGDPGKKWANTIKARLKASSRSPHSG</sequence>
<accession>A0A0S1SWD0</accession>
<dbReference type="KEGG" id="prf:PeribacterA2_0460"/>
<reference evidence="1 2" key="2">
    <citation type="journal article" date="2016" name="PeerJ">
        <title>Analysis of five complete genome sequences for members of the class Peribacteria in the recently recognized Peregrinibacteria bacterial phylum.</title>
        <authorList>
            <person name="Anantharaman K."/>
            <person name="Brown C.T."/>
            <person name="Burstein D."/>
            <person name="Castelle C.J."/>
            <person name="Probst A.J."/>
            <person name="Thomas B.C."/>
            <person name="Williams K.H."/>
            <person name="Banfield J.F."/>
        </authorList>
    </citation>
    <scope>NUCLEOTIDE SEQUENCE [LARGE SCALE GENOMIC DNA]</scope>
    <source>
        <strain evidence="1">RIFOXYD1_FULL_PER-ii_59_16</strain>
    </source>
</reference>
<gene>
    <name evidence="1" type="ORF">PeribacterD1_0460</name>
</gene>
<dbReference type="PATRIC" id="fig|1735161.3.peg.452"/>
<reference evidence="2" key="1">
    <citation type="submission" date="2015-10" db="EMBL/GenBank/DDBJ databases">
        <title>Analysis of five complete genome sequences for members of the class Peribacteria in the recently recognized Peregrinibacteria bacterial phylum.</title>
        <authorList>
            <person name="Anantharaman K."/>
            <person name="Brown C.T."/>
            <person name="Burstein D."/>
            <person name="Castelle C.J."/>
            <person name="Probst A.J."/>
            <person name="Thomas B.C."/>
            <person name="Williams K.H."/>
            <person name="Banfield J.F."/>
        </authorList>
    </citation>
    <scope>NUCLEOTIDE SEQUENCE [LARGE SCALE GENOMIC DNA]</scope>
</reference>
<evidence type="ECO:0000313" key="1">
    <source>
        <dbReference type="EMBL" id="ALM13151.1"/>
    </source>
</evidence>